<dbReference type="Pfam" id="PF25539">
    <property type="entry name" value="Bestrophin_2"/>
    <property type="match status" value="1"/>
</dbReference>
<name>A0A1W6ZA83_9BORD</name>
<comment type="similarity">
    <text evidence="8">Belongs to the anion channel-forming bestrophin (TC 1.A.46) family.</text>
</comment>
<accession>A0A1W6ZA83</accession>
<dbReference type="EMBL" id="CP021111">
    <property type="protein sequence ID" value="ARP93754.1"/>
    <property type="molecule type" value="Genomic_DNA"/>
</dbReference>
<evidence type="ECO:0000256" key="6">
    <source>
        <dbReference type="ARBA" id="ARBA00023065"/>
    </source>
</evidence>
<protein>
    <submittedName>
        <fullName evidence="10">Multidrug transporter</fullName>
    </submittedName>
</protein>
<keyword evidence="5 9" id="KW-1133">Transmembrane helix</keyword>
<feature type="transmembrane region" description="Helical" evidence="9">
    <location>
        <begin position="20"/>
        <end position="37"/>
    </location>
</feature>
<dbReference type="STRING" id="463040.CAL15_04780"/>
<dbReference type="Proteomes" id="UP000194161">
    <property type="component" value="Chromosome"/>
</dbReference>
<proteinExistence type="inferred from homology"/>
<dbReference type="OrthoDB" id="445589at2"/>
<dbReference type="GO" id="GO:0005886">
    <property type="term" value="C:plasma membrane"/>
    <property type="evidence" value="ECO:0007669"/>
    <property type="project" value="UniProtKB-SubCell"/>
</dbReference>
<dbReference type="PANTHER" id="PTHR33281">
    <property type="entry name" value="UPF0187 PROTEIN YNEE"/>
    <property type="match status" value="1"/>
</dbReference>
<evidence type="ECO:0000256" key="2">
    <source>
        <dbReference type="ARBA" id="ARBA00022448"/>
    </source>
</evidence>
<organism evidence="10 11">
    <name type="scientific">Bordetella genomosp. 13</name>
    <dbReference type="NCBI Taxonomy" id="463040"/>
    <lineage>
        <taxon>Bacteria</taxon>
        <taxon>Pseudomonadati</taxon>
        <taxon>Pseudomonadota</taxon>
        <taxon>Betaproteobacteria</taxon>
        <taxon>Burkholderiales</taxon>
        <taxon>Alcaligenaceae</taxon>
        <taxon>Bordetella</taxon>
    </lineage>
</organism>
<feature type="transmembrane region" description="Helical" evidence="9">
    <location>
        <begin position="266"/>
        <end position="283"/>
    </location>
</feature>
<keyword evidence="4 9" id="KW-0812">Transmembrane</keyword>
<keyword evidence="2" id="KW-0813">Transport</keyword>
<keyword evidence="3" id="KW-1003">Cell membrane</keyword>
<evidence type="ECO:0000313" key="11">
    <source>
        <dbReference type="Proteomes" id="UP000194161"/>
    </source>
</evidence>
<dbReference type="RefSeq" id="WP_086077528.1">
    <property type="nucleotide sequence ID" value="NZ_CP021111.1"/>
</dbReference>
<dbReference type="InterPro" id="IPR044669">
    <property type="entry name" value="YneE/VCCN1/2-like"/>
</dbReference>
<dbReference type="KEGG" id="bgm:CAL15_04780"/>
<dbReference type="GO" id="GO:0005254">
    <property type="term" value="F:chloride channel activity"/>
    <property type="evidence" value="ECO:0007669"/>
    <property type="project" value="InterPro"/>
</dbReference>
<feature type="transmembrane region" description="Helical" evidence="9">
    <location>
        <begin position="227"/>
        <end position="246"/>
    </location>
</feature>
<evidence type="ECO:0000256" key="3">
    <source>
        <dbReference type="ARBA" id="ARBA00022475"/>
    </source>
</evidence>
<dbReference type="PANTHER" id="PTHR33281:SF19">
    <property type="entry name" value="VOLTAGE-DEPENDENT ANION CHANNEL-FORMING PROTEIN YNEE"/>
    <property type="match status" value="1"/>
</dbReference>
<gene>
    <name evidence="10" type="ORF">CAL15_04780</name>
</gene>
<keyword evidence="7 9" id="KW-0472">Membrane</keyword>
<sequence>MHMGKSYRLCEFVVWSRRNIYGLLILGLLPVLLYEVAGIRWLTLPLSVVTLLGTATTFVVGFKNAHTYARTLEAQKIWMSIVGVSRYWGVISHAYLGDVAQTDALIKRHLAWLTALRYQLREPRPWETVNKRANAEYRRRYVIPEQCEPLAVALRRYLPSQAVDALLPADGKAAQLLAAQGIAVRQLLDAGLITTAEYAEFNNRIRELLDLQAQAERIKNFPYPRQYAIINTLFVRSFCVVLPFGLASQFDLISQQFTGSMHGHMVWLTVPFSVIISWIYTSLEQVGEGTENPFEGSANDVPISRLSTLIERDLRQMQGHADLPALSSGAIVL</sequence>
<reference evidence="10 11" key="1">
    <citation type="submission" date="2017-05" db="EMBL/GenBank/DDBJ databases">
        <title>Complete and WGS of Bordetella genogroups.</title>
        <authorList>
            <person name="Spilker T."/>
            <person name="LiPuma J."/>
        </authorList>
    </citation>
    <scope>NUCLEOTIDE SEQUENCE [LARGE SCALE GENOMIC DNA]</scope>
    <source>
        <strain evidence="10 11">AU7206</strain>
    </source>
</reference>
<comment type="subcellular location">
    <subcellularLocation>
        <location evidence="1">Cell membrane</location>
        <topology evidence="1">Multi-pass membrane protein</topology>
    </subcellularLocation>
</comment>
<evidence type="ECO:0000256" key="4">
    <source>
        <dbReference type="ARBA" id="ARBA00022692"/>
    </source>
</evidence>
<evidence type="ECO:0000313" key="10">
    <source>
        <dbReference type="EMBL" id="ARP93754.1"/>
    </source>
</evidence>
<evidence type="ECO:0000256" key="7">
    <source>
        <dbReference type="ARBA" id="ARBA00023136"/>
    </source>
</evidence>
<keyword evidence="6" id="KW-0406">Ion transport</keyword>
<evidence type="ECO:0000256" key="8">
    <source>
        <dbReference type="ARBA" id="ARBA00034708"/>
    </source>
</evidence>
<keyword evidence="11" id="KW-1185">Reference proteome</keyword>
<dbReference type="AlphaFoldDB" id="A0A1W6ZA83"/>
<evidence type="ECO:0000256" key="9">
    <source>
        <dbReference type="SAM" id="Phobius"/>
    </source>
</evidence>
<evidence type="ECO:0000256" key="1">
    <source>
        <dbReference type="ARBA" id="ARBA00004651"/>
    </source>
</evidence>
<evidence type="ECO:0000256" key="5">
    <source>
        <dbReference type="ARBA" id="ARBA00022989"/>
    </source>
</evidence>
<feature type="transmembrane region" description="Helical" evidence="9">
    <location>
        <begin position="43"/>
        <end position="62"/>
    </location>
</feature>